<name>A0A7S7AVJ9_9SPIR</name>
<gene>
    <name evidence="3" type="ORF">IFE08_08500</name>
</gene>
<dbReference type="Proteomes" id="UP000593915">
    <property type="component" value="Chromosome"/>
</dbReference>
<reference evidence="3 4" key="1">
    <citation type="submission" date="2020-09" db="EMBL/GenBank/DDBJ databases">
        <title>Characterization of Treponema spp. from bovine digital dermatitis in Korea.</title>
        <authorList>
            <person name="Espiritu H.M."/>
            <person name="Cho Y.I."/>
            <person name="Mamuad L."/>
        </authorList>
    </citation>
    <scope>NUCLEOTIDE SEQUENCE [LARGE SCALE GENOMIC DNA]</scope>
    <source>
        <strain evidence="3 4">KS1</strain>
    </source>
</reference>
<feature type="transmembrane region" description="Helical" evidence="2">
    <location>
        <begin position="132"/>
        <end position="154"/>
    </location>
</feature>
<sequence>MEENKNLNNEELLKHSNDTEKTDGASEEAVSEKDKKNKTREEKKALKEAKKLEKVKKLFQKKFTEKSLKRKIYKKLYIPADKEFIKDFFVLKTDEKKNKKYFEFDKSLIKDKKQLQRINAIAKEIGRQKGRVNLFAFLGAAACVFLVLFFVYIFRNFLARKIVVGGSEAAFGAKCEVSLVDFDLFNTRFRIQGYKVANKNEPMRNLFEIKNIDFYFNLLELSRGKFVAENMAIEGFTWNTQRTTSGALPPKKQKPANADKKPNPVVSLINKEVEKVKSEISVSSGLKAVQEQVDPRKILEREKAAFKIPAVKDEIMNSVNPMKEKWLTAKDEIQKHAEKTIAMAQKLAALNVQEINDVNQLNELIKVISQAVEVGKADFDLAEKLAKDVQTDIKTVERLAKNAGEAIKSDFNRIKETAAKIKSINADTGKKLVAQLINSFIIEMLGKYYPYFVQGMELLKSSQKPKEPKELTLAQKSKMMERLPGTTFVFGKNSLPSFVIKNVALSGHHPEKEVFAIGGTVKAITNDADKLGLPLTINLNAAHANMKETAEGVIDLRSYSNELVDTLFTFEGFELEIPQTAEAVPSLSGILRTAGGVNVSKAHDVVITADMGIMQSALKVADFEPAFVCEIYQNILEGIKAINVKLVLTIKKGESFNIEVNTDVDNQIAQAIKKEFARQVEKIKAELIKMGENWLNEQKEIYKDEIAKFTSAANQAKKIINDIQNYEKIFDTKKAEIEKRIKDLASDKAKQLIEENIDKGVKDTVNDVLKGFF</sequence>
<evidence type="ECO:0000313" key="3">
    <source>
        <dbReference type="EMBL" id="QOW59902.1"/>
    </source>
</evidence>
<accession>A0A7S7AVJ9</accession>
<feature type="compositionally biased region" description="Low complexity" evidence="1">
    <location>
        <begin position="1"/>
        <end position="10"/>
    </location>
</feature>
<dbReference type="NCBIfam" id="TIGR03545">
    <property type="entry name" value="TIGR03545 family protein"/>
    <property type="match status" value="1"/>
</dbReference>
<dbReference type="EMBL" id="CP061839">
    <property type="protein sequence ID" value="QOW59902.1"/>
    <property type="molecule type" value="Genomic_DNA"/>
</dbReference>
<keyword evidence="2" id="KW-0472">Membrane</keyword>
<dbReference type="InterPro" id="IPR019934">
    <property type="entry name" value="CHP03545"/>
</dbReference>
<dbReference type="RefSeq" id="WP_194075535.1">
    <property type="nucleotide sequence ID" value="NZ_CP061839.1"/>
</dbReference>
<organism evidence="3 4">
    <name type="scientific">Treponema pedis</name>
    <dbReference type="NCBI Taxonomy" id="409322"/>
    <lineage>
        <taxon>Bacteria</taxon>
        <taxon>Pseudomonadati</taxon>
        <taxon>Spirochaetota</taxon>
        <taxon>Spirochaetia</taxon>
        <taxon>Spirochaetales</taxon>
        <taxon>Treponemataceae</taxon>
        <taxon>Treponema</taxon>
    </lineage>
</organism>
<protein>
    <submittedName>
        <fullName evidence="3">TIGR03545 family protein</fullName>
    </submittedName>
</protein>
<feature type="compositionally biased region" description="Basic and acidic residues" evidence="1">
    <location>
        <begin position="11"/>
        <end position="43"/>
    </location>
</feature>
<proteinExistence type="predicted"/>
<evidence type="ECO:0000256" key="1">
    <source>
        <dbReference type="SAM" id="MobiDB-lite"/>
    </source>
</evidence>
<evidence type="ECO:0000256" key="2">
    <source>
        <dbReference type="SAM" id="Phobius"/>
    </source>
</evidence>
<feature type="region of interest" description="Disordered" evidence="1">
    <location>
        <begin position="243"/>
        <end position="263"/>
    </location>
</feature>
<dbReference type="AlphaFoldDB" id="A0A7S7AVJ9"/>
<evidence type="ECO:0000313" key="4">
    <source>
        <dbReference type="Proteomes" id="UP000593915"/>
    </source>
</evidence>
<keyword evidence="2" id="KW-0812">Transmembrane</keyword>
<keyword evidence="2" id="KW-1133">Transmembrane helix</keyword>
<feature type="region of interest" description="Disordered" evidence="1">
    <location>
        <begin position="1"/>
        <end position="43"/>
    </location>
</feature>